<keyword evidence="2" id="KW-1185">Reference proteome</keyword>
<dbReference type="AlphaFoldDB" id="A0A9P6ZRJ0"/>
<accession>A0A9P6ZRJ0</accession>
<name>A0A9P6ZRJ0_9AGAM</name>
<dbReference type="OrthoDB" id="2638305at2759"/>
<dbReference type="EMBL" id="JABBWD010000037">
    <property type="protein sequence ID" value="KAG1774920.1"/>
    <property type="molecule type" value="Genomic_DNA"/>
</dbReference>
<protein>
    <submittedName>
        <fullName evidence="1">Uncharacterized protein</fullName>
    </submittedName>
</protein>
<reference evidence="1" key="1">
    <citation type="journal article" date="2020" name="New Phytol.">
        <title>Comparative genomics reveals dynamic genome evolution in host specialist ectomycorrhizal fungi.</title>
        <authorList>
            <person name="Lofgren L.A."/>
            <person name="Nguyen N.H."/>
            <person name="Vilgalys R."/>
            <person name="Ruytinx J."/>
            <person name="Liao H.L."/>
            <person name="Branco S."/>
            <person name="Kuo A."/>
            <person name="LaButti K."/>
            <person name="Lipzen A."/>
            <person name="Andreopoulos W."/>
            <person name="Pangilinan J."/>
            <person name="Riley R."/>
            <person name="Hundley H."/>
            <person name="Na H."/>
            <person name="Barry K."/>
            <person name="Grigoriev I.V."/>
            <person name="Stajich J.E."/>
            <person name="Kennedy P.G."/>
        </authorList>
    </citation>
    <scope>NUCLEOTIDE SEQUENCE</scope>
    <source>
        <strain evidence="1">DOB743</strain>
    </source>
</reference>
<gene>
    <name evidence="1" type="ORF">EV702DRAFT_1180542</name>
</gene>
<dbReference type="Proteomes" id="UP000714275">
    <property type="component" value="Unassembled WGS sequence"/>
</dbReference>
<comment type="caution">
    <text evidence="1">The sequence shown here is derived from an EMBL/GenBank/DDBJ whole genome shotgun (WGS) entry which is preliminary data.</text>
</comment>
<organism evidence="1 2">
    <name type="scientific">Suillus placidus</name>
    <dbReference type="NCBI Taxonomy" id="48579"/>
    <lineage>
        <taxon>Eukaryota</taxon>
        <taxon>Fungi</taxon>
        <taxon>Dikarya</taxon>
        <taxon>Basidiomycota</taxon>
        <taxon>Agaricomycotina</taxon>
        <taxon>Agaricomycetes</taxon>
        <taxon>Agaricomycetidae</taxon>
        <taxon>Boletales</taxon>
        <taxon>Suillineae</taxon>
        <taxon>Suillaceae</taxon>
        <taxon>Suillus</taxon>
    </lineage>
</organism>
<proteinExistence type="predicted"/>
<sequence length="351" mass="38872">MMVANNCCHIHNTVASAMPKTEAKLDVWHLSTRYVAAILNTSKSPFHSAIAADIWGTILKNHAEHGCRAEYWDRGEQEQCLLAAFEKWAKKGVWSAAAQKVHQEQLKHIRKGCLEHSDQDIRSDGSRVEGMHKGWNLLQRAQPSGIVMLSALGHNFILHRNIRVASSRRQMTPFVKFTHGSHHILLSNHVAKLYNGLHKKDTRLLPFLPELPGVDSGETFGLVASDNATTFGGLLIKEETLDTELMHNFEVQTDSFTASNNSVLAAKVTPPSPIKCKAICISPNSDDKVVTQQFPALESTTQSLPINGGDPAVSTGQTRSQCLFSIATGINPRSLTIQHSDEFYLFMNMWA</sequence>
<evidence type="ECO:0000313" key="1">
    <source>
        <dbReference type="EMBL" id="KAG1774920.1"/>
    </source>
</evidence>
<evidence type="ECO:0000313" key="2">
    <source>
        <dbReference type="Proteomes" id="UP000714275"/>
    </source>
</evidence>